<protein>
    <submittedName>
        <fullName evidence="2">Uncharacterized protein</fullName>
    </submittedName>
</protein>
<dbReference type="AlphaFoldDB" id="A0A0A9ALZ1"/>
<accession>A0A0A9ALZ1</accession>
<reference evidence="2" key="2">
    <citation type="journal article" date="2015" name="Data Brief">
        <title>Shoot transcriptome of the giant reed, Arundo donax.</title>
        <authorList>
            <person name="Barrero R.A."/>
            <person name="Guerrero F.D."/>
            <person name="Moolhuijzen P."/>
            <person name="Goolsby J.A."/>
            <person name="Tidwell J."/>
            <person name="Bellgard S.E."/>
            <person name="Bellgard M.I."/>
        </authorList>
    </citation>
    <scope>NUCLEOTIDE SEQUENCE</scope>
    <source>
        <tissue evidence="2">Shoot tissue taken approximately 20 cm above the soil surface</tissue>
    </source>
</reference>
<feature type="region of interest" description="Disordered" evidence="1">
    <location>
        <begin position="1"/>
        <end position="69"/>
    </location>
</feature>
<evidence type="ECO:0000313" key="2">
    <source>
        <dbReference type="EMBL" id="JAD52121.1"/>
    </source>
</evidence>
<name>A0A0A9ALZ1_ARUDO</name>
<organism evidence="2">
    <name type="scientific">Arundo donax</name>
    <name type="common">Giant reed</name>
    <name type="synonym">Donax arundinaceus</name>
    <dbReference type="NCBI Taxonomy" id="35708"/>
    <lineage>
        <taxon>Eukaryota</taxon>
        <taxon>Viridiplantae</taxon>
        <taxon>Streptophyta</taxon>
        <taxon>Embryophyta</taxon>
        <taxon>Tracheophyta</taxon>
        <taxon>Spermatophyta</taxon>
        <taxon>Magnoliopsida</taxon>
        <taxon>Liliopsida</taxon>
        <taxon>Poales</taxon>
        <taxon>Poaceae</taxon>
        <taxon>PACMAD clade</taxon>
        <taxon>Arundinoideae</taxon>
        <taxon>Arundineae</taxon>
        <taxon>Arundo</taxon>
    </lineage>
</organism>
<evidence type="ECO:0000256" key="1">
    <source>
        <dbReference type="SAM" id="MobiDB-lite"/>
    </source>
</evidence>
<feature type="compositionally biased region" description="Basic residues" evidence="1">
    <location>
        <begin position="39"/>
        <end position="49"/>
    </location>
</feature>
<proteinExistence type="predicted"/>
<reference evidence="2" key="1">
    <citation type="submission" date="2014-09" db="EMBL/GenBank/DDBJ databases">
        <authorList>
            <person name="Magalhaes I.L.F."/>
            <person name="Oliveira U."/>
            <person name="Santos F.R."/>
            <person name="Vidigal T.H.D.A."/>
            <person name="Brescovit A.D."/>
            <person name="Santos A.J."/>
        </authorList>
    </citation>
    <scope>NUCLEOTIDE SEQUENCE</scope>
    <source>
        <tissue evidence="2">Shoot tissue taken approximately 20 cm above the soil surface</tissue>
    </source>
</reference>
<sequence>MRAPAGDASSMWATTNSMPALAGDGDLDAGGGDLDAGLRRARLPPRRRRPQPELAEDLGRGWAPGRGGRWAHGRQARGILVFLFELLCIS</sequence>
<dbReference type="EMBL" id="GBRH01245774">
    <property type="protein sequence ID" value="JAD52121.1"/>
    <property type="molecule type" value="Transcribed_RNA"/>
</dbReference>